<dbReference type="KEGG" id="maur:BOH66_00490"/>
<evidence type="ECO:0000313" key="1">
    <source>
        <dbReference type="EMBL" id="APZ32948.1"/>
    </source>
</evidence>
<keyword evidence="2" id="KW-1185">Reference proteome</keyword>
<evidence type="ECO:0000313" key="2">
    <source>
        <dbReference type="Proteomes" id="UP000187185"/>
    </source>
</evidence>
<dbReference type="EMBL" id="CP018762">
    <property type="protein sequence ID" value="APZ32948.1"/>
    <property type="molecule type" value="Genomic_DNA"/>
</dbReference>
<dbReference type="InterPro" id="IPR056972">
    <property type="entry name" value="RHH_dom-containing"/>
</dbReference>
<dbReference type="RefSeq" id="WP_076688320.1">
    <property type="nucleotide sequence ID" value="NZ_CP018762.1"/>
</dbReference>
<reference evidence="1 2" key="1">
    <citation type="submission" date="2016-12" db="EMBL/GenBank/DDBJ databases">
        <title>Complete genome sequence of Microbacterium aurum KACC 15219.</title>
        <authorList>
            <person name="Jung Y."/>
            <person name="Shin J.-H."/>
            <person name="Lee Y.-J."/>
            <person name="Yi H."/>
            <person name="Bahn Y.-S."/>
            <person name="Kim J.F."/>
            <person name="Lee D.-W."/>
        </authorList>
    </citation>
    <scope>NUCLEOTIDE SEQUENCE [LARGE SCALE GENOMIC DNA]</scope>
    <source>
        <strain evidence="1 2">KACC 15219</strain>
    </source>
</reference>
<gene>
    <name evidence="1" type="ORF">BOH66_00490</name>
</gene>
<dbReference type="Pfam" id="PF23807">
    <property type="entry name" value="RHH_10"/>
    <property type="match status" value="1"/>
</dbReference>
<dbReference type="Proteomes" id="UP000187185">
    <property type="component" value="Chromosome"/>
</dbReference>
<organism evidence="1 2">
    <name type="scientific">Microbacterium aurum</name>
    <dbReference type="NCBI Taxonomy" id="36805"/>
    <lineage>
        <taxon>Bacteria</taxon>
        <taxon>Bacillati</taxon>
        <taxon>Actinomycetota</taxon>
        <taxon>Actinomycetes</taxon>
        <taxon>Micrococcales</taxon>
        <taxon>Microbacteriaceae</taxon>
        <taxon>Microbacterium</taxon>
    </lineage>
</organism>
<sequence>MPLTTIKVPVELRERVSTAARERGVTAATLLSELLDQDERRQRLAAARDAIERQPPDESYWAEARAWDEIAGVGDDD</sequence>
<protein>
    <submittedName>
        <fullName evidence="1">Uncharacterized protein</fullName>
    </submittedName>
</protein>
<accession>A0A1P8U4A8</accession>
<dbReference type="AlphaFoldDB" id="A0A1P8U4A8"/>
<proteinExistence type="predicted"/>
<name>A0A1P8U4A8_9MICO</name>
<dbReference type="OrthoDB" id="5195446at2"/>